<accession>A0ABD1YGJ7</accession>
<gene>
    <name evidence="2" type="ORF">R1flu_014597</name>
</gene>
<evidence type="ECO:0000256" key="1">
    <source>
        <dbReference type="SAM" id="SignalP"/>
    </source>
</evidence>
<dbReference type="Proteomes" id="UP001605036">
    <property type="component" value="Unassembled WGS sequence"/>
</dbReference>
<protein>
    <recommendedName>
        <fullName evidence="4">Glycine-rich protein</fullName>
    </recommendedName>
</protein>
<evidence type="ECO:0008006" key="4">
    <source>
        <dbReference type="Google" id="ProtNLM"/>
    </source>
</evidence>
<organism evidence="2 3">
    <name type="scientific">Riccia fluitans</name>
    <dbReference type="NCBI Taxonomy" id="41844"/>
    <lineage>
        <taxon>Eukaryota</taxon>
        <taxon>Viridiplantae</taxon>
        <taxon>Streptophyta</taxon>
        <taxon>Embryophyta</taxon>
        <taxon>Marchantiophyta</taxon>
        <taxon>Marchantiopsida</taxon>
        <taxon>Marchantiidae</taxon>
        <taxon>Marchantiales</taxon>
        <taxon>Ricciaceae</taxon>
        <taxon>Riccia</taxon>
    </lineage>
</organism>
<name>A0ABD1YGJ7_9MARC</name>
<evidence type="ECO:0000313" key="2">
    <source>
        <dbReference type="EMBL" id="KAL2629911.1"/>
    </source>
</evidence>
<feature type="signal peptide" evidence="1">
    <location>
        <begin position="1"/>
        <end position="22"/>
    </location>
</feature>
<feature type="chain" id="PRO_5044821122" description="Glycine-rich protein" evidence="1">
    <location>
        <begin position="23"/>
        <end position="86"/>
    </location>
</feature>
<keyword evidence="1" id="KW-0732">Signal</keyword>
<comment type="caution">
    <text evidence="2">The sequence shown here is derived from an EMBL/GenBank/DDBJ whole genome shotgun (WGS) entry which is preliminary data.</text>
</comment>
<sequence length="86" mass="9052">MTTMKATKLMIVKIVVVTTVTTIGVGGPGGKEVTTIEVGSLDETKDHGAKGEGGRREEVISEKDGNSGKLVCVVLALRVLLLWTVE</sequence>
<dbReference type="AlphaFoldDB" id="A0ABD1YGJ7"/>
<proteinExistence type="predicted"/>
<keyword evidence="3" id="KW-1185">Reference proteome</keyword>
<dbReference type="EMBL" id="JBHFFA010000004">
    <property type="protein sequence ID" value="KAL2629911.1"/>
    <property type="molecule type" value="Genomic_DNA"/>
</dbReference>
<reference evidence="2 3" key="1">
    <citation type="submission" date="2024-09" db="EMBL/GenBank/DDBJ databases">
        <title>Chromosome-scale assembly of Riccia fluitans.</title>
        <authorList>
            <person name="Paukszto L."/>
            <person name="Sawicki J."/>
            <person name="Karawczyk K."/>
            <person name="Piernik-Szablinska J."/>
            <person name="Szczecinska M."/>
            <person name="Mazdziarz M."/>
        </authorList>
    </citation>
    <scope>NUCLEOTIDE SEQUENCE [LARGE SCALE GENOMIC DNA]</scope>
    <source>
        <strain evidence="2">Rf_01</strain>
        <tissue evidence="2">Aerial parts of the thallus</tissue>
    </source>
</reference>
<evidence type="ECO:0000313" key="3">
    <source>
        <dbReference type="Proteomes" id="UP001605036"/>
    </source>
</evidence>